<proteinExistence type="predicted"/>
<gene>
    <name evidence="1" type="ORF">NM688_g841</name>
</gene>
<accession>A0ACC1TDZ4</accession>
<evidence type="ECO:0000313" key="2">
    <source>
        <dbReference type="Proteomes" id="UP001148662"/>
    </source>
</evidence>
<name>A0ACC1TDZ4_9APHY</name>
<dbReference type="EMBL" id="JANHOG010000080">
    <property type="protein sequence ID" value="KAJ3558573.1"/>
    <property type="molecule type" value="Genomic_DNA"/>
</dbReference>
<organism evidence="1 2">
    <name type="scientific">Phlebia brevispora</name>
    <dbReference type="NCBI Taxonomy" id="194682"/>
    <lineage>
        <taxon>Eukaryota</taxon>
        <taxon>Fungi</taxon>
        <taxon>Dikarya</taxon>
        <taxon>Basidiomycota</taxon>
        <taxon>Agaricomycotina</taxon>
        <taxon>Agaricomycetes</taxon>
        <taxon>Polyporales</taxon>
        <taxon>Meruliaceae</taxon>
        <taxon>Phlebia</taxon>
    </lineage>
</organism>
<evidence type="ECO:0000313" key="1">
    <source>
        <dbReference type="EMBL" id="KAJ3558573.1"/>
    </source>
</evidence>
<keyword evidence="2" id="KW-1185">Reference proteome</keyword>
<dbReference type="Proteomes" id="UP001148662">
    <property type="component" value="Unassembled WGS sequence"/>
</dbReference>
<comment type="caution">
    <text evidence="1">The sequence shown here is derived from an EMBL/GenBank/DDBJ whole genome shotgun (WGS) entry which is preliminary data.</text>
</comment>
<sequence length="326" mass="35910">MAPLTDFIAPAVGIMLPLALMLTGVFTVQVYFYLLEYHHDPTSLKVFVIFVWHAFFAVCCKNDLLNIFIGRLVECTQSAFCIHVIHTYISGDFGSILAALQTVWSVGVSVALEVCLVAMIQTFYIYRAWILSKRSWLVAAIPGVMLILRVGSGLSVAALTYRYTNMIIFRDAEATKYTVNIALGLGIAVDVMIAAFLTYELKKTGKSLRVSVPYVQTILLYVIGTGAITANVYCNLDNGLIVIISKLYANTMLMNLNARKHIRNTGNQPAQALELDVESSGEPRTLRTGSTADSSSIESAHIGDQRRKTVYPHIPPVIYSKNVQSA</sequence>
<protein>
    <submittedName>
        <fullName evidence="1">Uncharacterized protein</fullName>
    </submittedName>
</protein>
<reference evidence="1" key="1">
    <citation type="submission" date="2022-07" db="EMBL/GenBank/DDBJ databases">
        <title>Genome Sequence of Phlebia brevispora.</title>
        <authorList>
            <person name="Buettner E."/>
        </authorList>
    </citation>
    <scope>NUCLEOTIDE SEQUENCE</scope>
    <source>
        <strain evidence="1">MPL23</strain>
    </source>
</reference>